<reference evidence="1" key="1">
    <citation type="submission" date="2020-05" db="EMBL/GenBank/DDBJ databases">
        <title>Sulfur intermediates as new biogeochemical hubs in an aquatic model microbial ecosystem.</title>
        <authorList>
            <person name="Vigneron A."/>
        </authorList>
    </citation>
    <scope>NUCLEOTIDE SEQUENCE</scope>
    <source>
        <strain evidence="1">Bin.250</strain>
    </source>
</reference>
<dbReference type="SUPFAM" id="SSF56784">
    <property type="entry name" value="HAD-like"/>
    <property type="match status" value="1"/>
</dbReference>
<dbReference type="PANTHER" id="PTHR18901:SF38">
    <property type="entry name" value="PSEUDOURIDINE-5'-PHOSPHATASE"/>
    <property type="match status" value="1"/>
</dbReference>
<dbReference type="NCBIfam" id="TIGR01509">
    <property type="entry name" value="HAD-SF-IA-v3"/>
    <property type="match status" value="1"/>
</dbReference>
<proteinExistence type="predicted"/>
<dbReference type="EMBL" id="JABMOJ010000566">
    <property type="protein sequence ID" value="NQV66710.1"/>
    <property type="molecule type" value="Genomic_DNA"/>
</dbReference>
<organism evidence="1 2">
    <name type="scientific">SAR86 cluster bacterium</name>
    <dbReference type="NCBI Taxonomy" id="2030880"/>
    <lineage>
        <taxon>Bacteria</taxon>
        <taxon>Pseudomonadati</taxon>
        <taxon>Pseudomonadota</taxon>
        <taxon>Gammaproteobacteria</taxon>
        <taxon>SAR86 cluster</taxon>
    </lineage>
</organism>
<gene>
    <name evidence="1" type="ORF">HQ497_15230</name>
</gene>
<dbReference type="InterPro" id="IPR036412">
    <property type="entry name" value="HAD-like_sf"/>
</dbReference>
<evidence type="ECO:0000313" key="2">
    <source>
        <dbReference type="Proteomes" id="UP000754644"/>
    </source>
</evidence>
<dbReference type="InterPro" id="IPR041492">
    <property type="entry name" value="HAD_2"/>
</dbReference>
<dbReference type="InterPro" id="IPR023198">
    <property type="entry name" value="PGP-like_dom2"/>
</dbReference>
<accession>A0A972VYL3</accession>
<name>A0A972VYL3_9GAMM</name>
<protein>
    <submittedName>
        <fullName evidence="1">HAD-IA family hydrolase</fullName>
    </submittedName>
</protein>
<comment type="caution">
    <text evidence="1">The sequence shown here is derived from an EMBL/GenBank/DDBJ whole genome shotgun (WGS) entry which is preliminary data.</text>
</comment>
<dbReference type="GO" id="GO:0016791">
    <property type="term" value="F:phosphatase activity"/>
    <property type="evidence" value="ECO:0007669"/>
    <property type="project" value="TreeGrafter"/>
</dbReference>
<dbReference type="SFLD" id="SFLDS00003">
    <property type="entry name" value="Haloacid_Dehalogenase"/>
    <property type="match status" value="1"/>
</dbReference>
<dbReference type="SFLD" id="SFLDG01135">
    <property type="entry name" value="C1.5.6:_HAD__Beta-PGM__Phospha"/>
    <property type="match status" value="1"/>
</dbReference>
<dbReference type="Gene3D" id="3.40.50.1000">
    <property type="entry name" value="HAD superfamily/HAD-like"/>
    <property type="match status" value="1"/>
</dbReference>
<dbReference type="Pfam" id="PF13419">
    <property type="entry name" value="HAD_2"/>
    <property type="match status" value="1"/>
</dbReference>
<sequence>MIEIPRPAALIFDLDGTLLDTEPLYTMAAQKVMDPYGATYTMALKRQCMGGDSRRSAQFAIDHGQLPMSVDEYLHKREGFLTELFADAPEMPAAGEFITALGTTDLPVGLATSSHQHLCELKLGNKPWRKHFHQVICGNHPLLRHGKPAPDIFLLCAQVLGVDPRQCIAFEDSPNGIAAAVAAGMSVIAVNSPYVEREQLNDAILVIDSYQELMPLLQAWQENRA</sequence>
<dbReference type="PANTHER" id="PTHR18901">
    <property type="entry name" value="2-DEOXYGLUCOSE-6-PHOSPHATE PHOSPHATASE 2"/>
    <property type="match status" value="1"/>
</dbReference>
<dbReference type="SFLD" id="SFLDG01129">
    <property type="entry name" value="C1.5:_HAD__Beta-PGM__Phosphata"/>
    <property type="match status" value="1"/>
</dbReference>
<dbReference type="InterPro" id="IPR023214">
    <property type="entry name" value="HAD_sf"/>
</dbReference>
<keyword evidence="1" id="KW-0378">Hydrolase</keyword>
<evidence type="ECO:0000313" key="1">
    <source>
        <dbReference type="EMBL" id="NQV66710.1"/>
    </source>
</evidence>
<dbReference type="InterPro" id="IPR006439">
    <property type="entry name" value="HAD-SF_hydro_IA"/>
</dbReference>
<dbReference type="Proteomes" id="UP000754644">
    <property type="component" value="Unassembled WGS sequence"/>
</dbReference>
<dbReference type="Gene3D" id="1.10.150.240">
    <property type="entry name" value="Putative phosphatase, domain 2"/>
    <property type="match status" value="1"/>
</dbReference>
<dbReference type="AlphaFoldDB" id="A0A972VYL3"/>